<gene>
    <name evidence="3" type="ORF">ABR189_05740</name>
</gene>
<comment type="caution">
    <text evidence="3">The sequence shown here is derived from an EMBL/GenBank/DDBJ whole genome shotgun (WGS) entry which is preliminary data.</text>
</comment>
<evidence type="ECO:0008006" key="5">
    <source>
        <dbReference type="Google" id="ProtNLM"/>
    </source>
</evidence>
<evidence type="ECO:0000259" key="1">
    <source>
        <dbReference type="Pfam" id="PF24644"/>
    </source>
</evidence>
<dbReference type="EMBL" id="JBEXAC010000001">
    <property type="protein sequence ID" value="MET6996857.1"/>
    <property type="molecule type" value="Genomic_DNA"/>
</dbReference>
<sequence length="349" mass="40387">MNFNFFKNTGRTAINPTTVYRKQIIEGFSIPAIIHNSSYFFVDIDVYADGRVQCWNFEDIEHFKKDVRRGWVALSIPDNEEISIHDLGSWTITNGSWVFDKESFIDYVLSLIKELNPKSENIYQYSPKIINGIRIGESGTGSIYKEHKRTPNDPFPKKIDGKSVDLFYKIDNEYYLVKAIIFPDLTIDLCRLAKNVEITLQEFEELIAKEIIVTTILPNSKVNINGFGSFTVQEAQYTVEVKDKLLEIKDTIRELKGEPSSVDICREAYEQYINHPTLKNKEQLKISYENVPDHHKMYVGDMDTKDIEVRMIIYGEQEIENWSHYQVAKSMGGKLPTISIPKPKDESEE</sequence>
<feature type="domain" description="DUF7639" evidence="2">
    <location>
        <begin position="261"/>
        <end position="334"/>
    </location>
</feature>
<evidence type="ECO:0000259" key="2">
    <source>
        <dbReference type="Pfam" id="PF24645"/>
    </source>
</evidence>
<keyword evidence="4" id="KW-1185">Reference proteome</keyword>
<dbReference type="Pfam" id="PF24644">
    <property type="entry name" value="DUF7638"/>
    <property type="match status" value="2"/>
</dbReference>
<protein>
    <recommendedName>
        <fullName evidence="5">DUF2442 domain-containing protein</fullName>
    </recommendedName>
</protein>
<dbReference type="RefSeq" id="WP_354659498.1">
    <property type="nucleotide sequence ID" value="NZ_JBEXAC010000001.1"/>
</dbReference>
<evidence type="ECO:0000313" key="3">
    <source>
        <dbReference type="EMBL" id="MET6996857.1"/>
    </source>
</evidence>
<dbReference type="InterPro" id="IPR056056">
    <property type="entry name" value="DUF7639"/>
</dbReference>
<dbReference type="Pfam" id="PF24645">
    <property type="entry name" value="DUF7639"/>
    <property type="match status" value="1"/>
</dbReference>
<name>A0ABV2T1E6_9BACT</name>
<feature type="domain" description="DUF7638" evidence="1">
    <location>
        <begin position="150"/>
        <end position="259"/>
    </location>
</feature>
<dbReference type="Proteomes" id="UP001549749">
    <property type="component" value="Unassembled WGS sequence"/>
</dbReference>
<reference evidence="3 4" key="1">
    <citation type="submission" date="2024-06" db="EMBL/GenBank/DDBJ databases">
        <title>Chitinophaga defluvii sp. nov., isolated from municipal sewage.</title>
        <authorList>
            <person name="Zhang L."/>
        </authorList>
    </citation>
    <scope>NUCLEOTIDE SEQUENCE [LARGE SCALE GENOMIC DNA]</scope>
    <source>
        <strain evidence="3 4">H8</strain>
    </source>
</reference>
<proteinExistence type="predicted"/>
<accession>A0ABV2T1E6</accession>
<feature type="domain" description="DUF7638" evidence="1">
    <location>
        <begin position="19"/>
        <end position="118"/>
    </location>
</feature>
<dbReference type="InterPro" id="IPR056055">
    <property type="entry name" value="DUF7638"/>
</dbReference>
<organism evidence="3 4">
    <name type="scientific">Chitinophaga defluvii</name>
    <dbReference type="NCBI Taxonomy" id="3163343"/>
    <lineage>
        <taxon>Bacteria</taxon>
        <taxon>Pseudomonadati</taxon>
        <taxon>Bacteroidota</taxon>
        <taxon>Chitinophagia</taxon>
        <taxon>Chitinophagales</taxon>
        <taxon>Chitinophagaceae</taxon>
        <taxon>Chitinophaga</taxon>
    </lineage>
</organism>
<evidence type="ECO:0000313" key="4">
    <source>
        <dbReference type="Proteomes" id="UP001549749"/>
    </source>
</evidence>